<keyword evidence="4" id="KW-1185">Reference proteome</keyword>
<dbReference type="InterPro" id="IPR043502">
    <property type="entry name" value="DNA/RNA_pol_sf"/>
</dbReference>
<evidence type="ECO:0000259" key="2">
    <source>
        <dbReference type="Pfam" id="PF07727"/>
    </source>
</evidence>
<dbReference type="EMBL" id="CP144748">
    <property type="protein sequence ID" value="WVZ70162.1"/>
    <property type="molecule type" value="Genomic_DNA"/>
</dbReference>
<dbReference type="InterPro" id="IPR013103">
    <property type="entry name" value="RVT_2"/>
</dbReference>
<feature type="region of interest" description="Disordered" evidence="1">
    <location>
        <begin position="128"/>
        <end position="151"/>
    </location>
</feature>
<sequence length="823" mass="92343">MPEWPDLDDVISSVVEEETRLAQPKEDSQKCVDARAALSMQTRRVPHSIVKEDKNKKFCHHCKKKGHTEDTCFELHGYPSWWEKGRSQPGGARGSNKRQASHTASTKELPLVDMQALEEFKSKLNLLEGQSSSHGSSKAESGLNVSSQGKDKVRVADGSMAPITGHGTVQCTKTLSLSPVLHEIGTGRLLGTGTVHDGLYYLDEGGDEIALATCMSPSQDLLLHHRRIDLNPSAVGQEGENTSGGSVIHPILVPTPGVSSFDNNISRQGEEVHHDNPDNSSHGDMQDASQNSLSSPTQVVEPTMHDDTDSISIPKNWEVAKEDPMWREAMLEEMRALEKNKTWELVDLPLGKQPVGCKWVFTIKHTPEGKVERYKARLVAKGYTQTYGIGYEETFAPAAKMNSIRTLISCAANLNWLIYQMDVKNAFLHGDLHEEVYMHIPLGFETSRTTGKVFRLRRSLYGLKQSPRAWFDRFRLAIKKIGYSQSDADHTMFYKRNMGKVAVLIVYVDDIVITGDDVEEIKHLKSQLAREFEVKDLGQLRYFLGIEVSRGRKGIFLSQRKYVLDLLQETGMIGCRPATTPIDQNHRLIRDSRKPVDCECYQRLVGKLIYLSHTQPDITFAVSLVSQFMHDPRSSHMDAVTRILRYLKGCPGKGLLYSCQGGLQVECYTDADWAGSLDDRRSTSRYCTFVGGNLVSWRSKKQTVVARSTAEAEFRSMAHGVCEVLWLRILLTELGLFRCSPLMLYCDNKAAIDIANNPVQHDRTKHVEIDRHFVKEKLDRGIICLPYVSSSSQIADMLTKGLPEKAFSIFCSKMGLYDVFTPS</sequence>
<dbReference type="Pfam" id="PF07727">
    <property type="entry name" value="RVT_2"/>
    <property type="match status" value="1"/>
</dbReference>
<name>A0AAQ3TDR3_PASNO</name>
<feature type="compositionally biased region" description="Polar residues" evidence="1">
    <location>
        <begin position="278"/>
        <end position="300"/>
    </location>
</feature>
<dbReference type="PANTHER" id="PTHR11439">
    <property type="entry name" value="GAG-POL-RELATED RETROTRANSPOSON"/>
    <property type="match status" value="1"/>
</dbReference>
<gene>
    <name evidence="3" type="ORF">U9M48_018850</name>
</gene>
<dbReference type="PANTHER" id="PTHR11439:SF467">
    <property type="entry name" value="INTEGRASE CATALYTIC DOMAIN-CONTAINING PROTEIN"/>
    <property type="match status" value="1"/>
</dbReference>
<protein>
    <recommendedName>
        <fullName evidence="2">Reverse transcriptase Ty1/copia-type domain-containing protein</fullName>
    </recommendedName>
</protein>
<evidence type="ECO:0000256" key="1">
    <source>
        <dbReference type="SAM" id="MobiDB-lite"/>
    </source>
</evidence>
<accession>A0AAQ3TDR3</accession>
<feature type="compositionally biased region" description="Polar residues" evidence="1">
    <location>
        <begin position="258"/>
        <end position="267"/>
    </location>
</feature>
<dbReference type="AlphaFoldDB" id="A0AAQ3TDR3"/>
<feature type="domain" description="Reverse transcriptase Ty1/copia-type" evidence="2">
    <location>
        <begin position="340"/>
        <end position="582"/>
    </location>
</feature>
<dbReference type="SUPFAM" id="SSF56672">
    <property type="entry name" value="DNA/RNA polymerases"/>
    <property type="match status" value="1"/>
</dbReference>
<proteinExistence type="predicted"/>
<feature type="region of interest" description="Disordered" evidence="1">
    <location>
        <begin position="84"/>
        <end position="111"/>
    </location>
</feature>
<evidence type="ECO:0000313" key="3">
    <source>
        <dbReference type="EMBL" id="WVZ70162.1"/>
    </source>
</evidence>
<dbReference type="Proteomes" id="UP001341281">
    <property type="component" value="Chromosome 04"/>
</dbReference>
<organism evidence="3 4">
    <name type="scientific">Paspalum notatum var. saurae</name>
    <dbReference type="NCBI Taxonomy" id="547442"/>
    <lineage>
        <taxon>Eukaryota</taxon>
        <taxon>Viridiplantae</taxon>
        <taxon>Streptophyta</taxon>
        <taxon>Embryophyta</taxon>
        <taxon>Tracheophyta</taxon>
        <taxon>Spermatophyta</taxon>
        <taxon>Magnoliopsida</taxon>
        <taxon>Liliopsida</taxon>
        <taxon>Poales</taxon>
        <taxon>Poaceae</taxon>
        <taxon>PACMAD clade</taxon>
        <taxon>Panicoideae</taxon>
        <taxon>Andropogonodae</taxon>
        <taxon>Paspaleae</taxon>
        <taxon>Paspalinae</taxon>
        <taxon>Paspalum</taxon>
    </lineage>
</organism>
<feature type="compositionally biased region" description="Basic and acidic residues" evidence="1">
    <location>
        <begin position="268"/>
        <end position="277"/>
    </location>
</feature>
<feature type="region of interest" description="Disordered" evidence="1">
    <location>
        <begin position="258"/>
        <end position="311"/>
    </location>
</feature>
<reference evidence="3 4" key="1">
    <citation type="submission" date="2024-02" db="EMBL/GenBank/DDBJ databases">
        <title>High-quality chromosome-scale genome assembly of Pensacola bahiagrass (Paspalum notatum Flugge var. saurae).</title>
        <authorList>
            <person name="Vega J.M."/>
            <person name="Podio M."/>
            <person name="Orjuela J."/>
            <person name="Siena L.A."/>
            <person name="Pessino S.C."/>
            <person name="Combes M.C."/>
            <person name="Mariac C."/>
            <person name="Albertini E."/>
            <person name="Pupilli F."/>
            <person name="Ortiz J.P.A."/>
            <person name="Leblanc O."/>
        </authorList>
    </citation>
    <scope>NUCLEOTIDE SEQUENCE [LARGE SCALE GENOMIC DNA]</scope>
    <source>
        <strain evidence="3">R1</strain>
        <tissue evidence="3">Leaf</tissue>
    </source>
</reference>
<dbReference type="CDD" id="cd09272">
    <property type="entry name" value="RNase_HI_RT_Ty1"/>
    <property type="match status" value="1"/>
</dbReference>
<feature type="compositionally biased region" description="Low complexity" evidence="1">
    <location>
        <begin position="129"/>
        <end position="142"/>
    </location>
</feature>
<evidence type="ECO:0000313" key="4">
    <source>
        <dbReference type="Proteomes" id="UP001341281"/>
    </source>
</evidence>